<feature type="domain" description="DUF6705" evidence="1">
    <location>
        <begin position="1"/>
        <end position="201"/>
    </location>
</feature>
<proteinExistence type="predicted"/>
<reference evidence="3" key="1">
    <citation type="journal article" date="2019" name="Int. J. Syst. Evol. Microbiol.">
        <title>The Global Catalogue of Microorganisms (GCM) 10K type strain sequencing project: providing services to taxonomists for standard genome sequencing and annotation.</title>
        <authorList>
            <consortium name="The Broad Institute Genomics Platform"/>
            <consortium name="The Broad Institute Genome Sequencing Center for Infectious Disease"/>
            <person name="Wu L."/>
            <person name="Ma J."/>
        </authorList>
    </citation>
    <scope>NUCLEOTIDE SEQUENCE [LARGE SCALE GENOMIC DNA]</scope>
    <source>
        <strain evidence="3">CCUG 50349</strain>
    </source>
</reference>
<organism evidence="2 3">
    <name type="scientific">Flavobacterium ponti</name>
    <dbReference type="NCBI Taxonomy" id="665133"/>
    <lineage>
        <taxon>Bacteria</taxon>
        <taxon>Pseudomonadati</taxon>
        <taxon>Bacteroidota</taxon>
        <taxon>Flavobacteriia</taxon>
        <taxon>Flavobacteriales</taxon>
        <taxon>Flavobacteriaceae</taxon>
        <taxon>Flavobacterium</taxon>
    </lineage>
</organism>
<accession>A0ABV9P6I1</accession>
<comment type="caution">
    <text evidence="2">The sequence shown here is derived from an EMBL/GenBank/DDBJ whole genome shotgun (WGS) entry which is preliminary data.</text>
</comment>
<protein>
    <submittedName>
        <fullName evidence="2">DUF6705 family protein</fullName>
    </submittedName>
</protein>
<dbReference type="RefSeq" id="WP_379740155.1">
    <property type="nucleotide sequence ID" value="NZ_JBHSGW010000019.1"/>
</dbReference>
<dbReference type="EMBL" id="JBHSGW010000019">
    <property type="protein sequence ID" value="MFC4739879.1"/>
    <property type="molecule type" value="Genomic_DNA"/>
</dbReference>
<name>A0ABV9P6I1_9FLAO</name>
<evidence type="ECO:0000313" key="2">
    <source>
        <dbReference type="EMBL" id="MFC4739879.1"/>
    </source>
</evidence>
<dbReference type="Pfam" id="PF20448">
    <property type="entry name" value="DUF6705"/>
    <property type="match status" value="1"/>
</dbReference>
<keyword evidence="3" id="KW-1185">Reference proteome</keyword>
<evidence type="ECO:0000259" key="1">
    <source>
        <dbReference type="Pfam" id="PF20448"/>
    </source>
</evidence>
<dbReference type="InterPro" id="IPR046551">
    <property type="entry name" value="DUF6705"/>
</dbReference>
<dbReference type="Proteomes" id="UP001595885">
    <property type="component" value="Unassembled WGS sequence"/>
</dbReference>
<evidence type="ECO:0000313" key="3">
    <source>
        <dbReference type="Proteomes" id="UP001595885"/>
    </source>
</evidence>
<gene>
    <name evidence="2" type="ORF">ACFO3U_07720</name>
</gene>
<sequence>MKKIIILFILHGFVCKAQTPIYPIRENRPSSKAVNNSYSKDTFNDFDMFTGTWVHTDGNNEFKITFQKKLMFYNDVTKMYEDKLVGEYIYKVNGTEEVNTMSNLNCADPYNNNITSERVMLDNNSYPLCPSCDDFNDFRIRFYFTQPGREYIFTSLAAKHYQVNNIEYLDVFIWTRTSMTTDPNDPKYLSVPVFTYLTFVKE</sequence>